<dbReference type="Gene3D" id="3.60.21.10">
    <property type="match status" value="1"/>
</dbReference>
<dbReference type="RefSeq" id="WP_220663165.1">
    <property type="nucleotide sequence ID" value="NZ_CP069370.1"/>
</dbReference>
<protein>
    <submittedName>
        <fullName evidence="6">Metallophosphoesterase</fullName>
    </submittedName>
</protein>
<dbReference type="InterPro" id="IPR029052">
    <property type="entry name" value="Metallo-depent_PP-like"/>
</dbReference>
<evidence type="ECO:0000313" key="6">
    <source>
        <dbReference type="EMBL" id="QYZ70948.1"/>
    </source>
</evidence>
<evidence type="ECO:0000313" key="7">
    <source>
        <dbReference type="Proteomes" id="UP000826300"/>
    </source>
</evidence>
<evidence type="ECO:0000256" key="1">
    <source>
        <dbReference type="ARBA" id="ARBA00022723"/>
    </source>
</evidence>
<dbReference type="EMBL" id="CP069370">
    <property type="protein sequence ID" value="QYZ70948.1"/>
    <property type="molecule type" value="Genomic_DNA"/>
</dbReference>
<keyword evidence="3" id="KW-0408">Iron</keyword>
<dbReference type="InterPro" id="IPR004843">
    <property type="entry name" value="Calcineurin-like_PHP"/>
</dbReference>
<evidence type="ECO:0000256" key="3">
    <source>
        <dbReference type="ARBA" id="ARBA00023004"/>
    </source>
</evidence>
<dbReference type="GO" id="GO:0016787">
    <property type="term" value="F:hydrolase activity"/>
    <property type="evidence" value="ECO:0007669"/>
    <property type="project" value="UniProtKB-KW"/>
</dbReference>
<dbReference type="GO" id="GO:0046872">
    <property type="term" value="F:metal ion binding"/>
    <property type="evidence" value="ECO:0007669"/>
    <property type="project" value="UniProtKB-KW"/>
</dbReference>
<proteinExistence type="inferred from homology"/>
<sequence length="272" mass="28897">MGRLLHLSDLHFGRARPGLAGALVDMARDLSPDVTVISGDLTQRARDAEFAEAAALMAQLPGPVICVPGNHDLPLHNPFARLFRPLSGWHRHVGPETEPRATVAGLCVIGMDTADPFAWQRGRVRRASLERACADLRAAPAGALRVVAMHHPLDTPAASGKAPMKGARRASEALAGAGADVILCGHLHNWAAAPHALREGGRRVLCVQAGTTLSTRLRGEENDFNVIDHEAGLVRVTRFASGGDSARFTEAGVTLFRQDDLAVGWDHASPGL</sequence>
<dbReference type="InterPro" id="IPR050884">
    <property type="entry name" value="CNP_phosphodiesterase-III"/>
</dbReference>
<reference evidence="6" key="1">
    <citation type="submission" date="2021-02" db="EMBL/GenBank/DDBJ databases">
        <title>Rhodobacter shimadae sp. nov., an aerobic anoxygenic phototrophic bacterium isolated from a hot spring.</title>
        <authorList>
            <person name="Muramatsu S."/>
            <person name="Haruta S."/>
            <person name="Hirose S."/>
            <person name="Hanada S."/>
        </authorList>
    </citation>
    <scope>NUCLEOTIDE SEQUENCE</scope>
    <source>
        <strain evidence="6">N10</strain>
    </source>
</reference>
<name>A0A8G1EE79_9RHOB</name>
<gene>
    <name evidence="6" type="ORF">JO391_05400</name>
</gene>
<feature type="domain" description="Calcineurin-like phosphoesterase" evidence="5">
    <location>
        <begin position="3"/>
        <end position="189"/>
    </location>
</feature>
<keyword evidence="2" id="KW-0378">Hydrolase</keyword>
<accession>A0A8G1EE79</accession>
<dbReference type="AlphaFoldDB" id="A0A8G1EE79"/>
<organism evidence="6 7">
    <name type="scientific">Neotabrizicola shimadae</name>
    <dbReference type="NCBI Taxonomy" id="2807096"/>
    <lineage>
        <taxon>Bacteria</taxon>
        <taxon>Pseudomonadati</taxon>
        <taxon>Pseudomonadota</taxon>
        <taxon>Alphaproteobacteria</taxon>
        <taxon>Rhodobacterales</taxon>
        <taxon>Paracoccaceae</taxon>
        <taxon>Neotabrizicola</taxon>
    </lineage>
</organism>
<keyword evidence="1" id="KW-0479">Metal-binding</keyword>
<dbReference type="PANTHER" id="PTHR42988">
    <property type="entry name" value="PHOSPHOHYDROLASE"/>
    <property type="match status" value="1"/>
</dbReference>
<dbReference type="SUPFAM" id="SSF56300">
    <property type="entry name" value="Metallo-dependent phosphatases"/>
    <property type="match status" value="1"/>
</dbReference>
<keyword evidence="7" id="KW-1185">Reference proteome</keyword>
<comment type="similarity">
    <text evidence="4">Belongs to the cyclic nucleotide phosphodiesterase class-III family.</text>
</comment>
<evidence type="ECO:0000259" key="5">
    <source>
        <dbReference type="Pfam" id="PF00149"/>
    </source>
</evidence>
<dbReference type="Proteomes" id="UP000826300">
    <property type="component" value="Chromosome"/>
</dbReference>
<dbReference type="KEGG" id="nsm:JO391_05400"/>
<dbReference type="PANTHER" id="PTHR42988:SF2">
    <property type="entry name" value="CYCLIC NUCLEOTIDE PHOSPHODIESTERASE CBUA0032-RELATED"/>
    <property type="match status" value="1"/>
</dbReference>
<dbReference type="Pfam" id="PF00149">
    <property type="entry name" value="Metallophos"/>
    <property type="match status" value="1"/>
</dbReference>
<evidence type="ECO:0000256" key="4">
    <source>
        <dbReference type="ARBA" id="ARBA00025742"/>
    </source>
</evidence>
<evidence type="ECO:0000256" key="2">
    <source>
        <dbReference type="ARBA" id="ARBA00022801"/>
    </source>
</evidence>